<dbReference type="SUPFAM" id="SSF51445">
    <property type="entry name" value="(Trans)glycosidases"/>
    <property type="match status" value="1"/>
</dbReference>
<evidence type="ECO:0000256" key="3">
    <source>
        <dbReference type="ARBA" id="ARBA00012663"/>
    </source>
</evidence>
<dbReference type="Proteomes" id="UP000460435">
    <property type="component" value="Unassembled WGS sequence"/>
</dbReference>
<dbReference type="PROSITE" id="PS00775">
    <property type="entry name" value="GLYCOSYL_HYDROL_F3"/>
    <property type="match status" value="1"/>
</dbReference>
<gene>
    <name evidence="8" type="ORF">F7O44_10615</name>
</gene>
<dbReference type="EC" id="3.2.1.52" evidence="3"/>
<dbReference type="GO" id="GO:0005975">
    <property type="term" value="P:carbohydrate metabolic process"/>
    <property type="evidence" value="ECO:0007669"/>
    <property type="project" value="InterPro"/>
</dbReference>
<evidence type="ECO:0000259" key="7">
    <source>
        <dbReference type="Pfam" id="PF00933"/>
    </source>
</evidence>
<dbReference type="Gene3D" id="3.20.20.300">
    <property type="entry name" value="Glycoside hydrolase, family 3, N-terminal domain"/>
    <property type="match status" value="1"/>
</dbReference>
<comment type="caution">
    <text evidence="8">The sequence shown here is derived from an EMBL/GenBank/DDBJ whole genome shotgun (WGS) entry which is preliminary data.</text>
</comment>
<feature type="domain" description="Glycoside hydrolase family 3 N-terminal" evidence="7">
    <location>
        <begin position="65"/>
        <end position="371"/>
    </location>
</feature>
<dbReference type="PANTHER" id="PTHR30480">
    <property type="entry name" value="BETA-HEXOSAMINIDASE-RELATED"/>
    <property type="match status" value="1"/>
</dbReference>
<dbReference type="InterPro" id="IPR019800">
    <property type="entry name" value="Glyco_hydro_3_AS"/>
</dbReference>
<evidence type="ECO:0000313" key="8">
    <source>
        <dbReference type="EMBL" id="NDL57526.1"/>
    </source>
</evidence>
<proteinExistence type="inferred from homology"/>
<feature type="compositionally biased region" description="Polar residues" evidence="6">
    <location>
        <begin position="17"/>
        <end position="26"/>
    </location>
</feature>
<protein>
    <recommendedName>
        <fullName evidence="3">beta-N-acetylhexosaminidase</fullName>
        <ecNumber evidence="3">3.2.1.52</ecNumber>
    </recommendedName>
</protein>
<comment type="catalytic activity">
    <reaction evidence="1">
        <text>Hydrolysis of terminal non-reducing N-acetyl-D-hexosamine residues in N-acetyl-beta-D-hexosaminides.</text>
        <dbReference type="EC" id="3.2.1.52"/>
    </reaction>
</comment>
<feature type="region of interest" description="Disordered" evidence="6">
    <location>
        <begin position="1"/>
        <end position="49"/>
    </location>
</feature>
<dbReference type="GO" id="GO:0009254">
    <property type="term" value="P:peptidoglycan turnover"/>
    <property type="evidence" value="ECO:0007669"/>
    <property type="project" value="TreeGrafter"/>
</dbReference>
<dbReference type="PANTHER" id="PTHR30480:SF13">
    <property type="entry name" value="BETA-HEXOSAMINIDASE"/>
    <property type="match status" value="1"/>
</dbReference>
<accession>A0A7K3M2L6</accession>
<evidence type="ECO:0000256" key="6">
    <source>
        <dbReference type="SAM" id="MobiDB-lite"/>
    </source>
</evidence>
<keyword evidence="5" id="KW-0326">Glycosidase</keyword>
<evidence type="ECO:0000256" key="1">
    <source>
        <dbReference type="ARBA" id="ARBA00001231"/>
    </source>
</evidence>
<dbReference type="InterPro" id="IPR050226">
    <property type="entry name" value="NagZ_Beta-hexosaminidase"/>
</dbReference>
<dbReference type="AlphaFoldDB" id="A0A7K3M2L6"/>
<sequence>MVAACASDDSTPKESPPVSTSTPTAHETTAASPSPEAPEPLAWGPTTSEYEEAESIVAEMSVEQQAGQVIVANYSGLEPPTELIAELGLGGVIVMGDNVESPDQLRRTAEAVQSADDRGYPLIVSVDQEGGRVARVREPATEFPSYMTFGAARSADLATEVARASGQELRAMGFTMVFAPDADVTTGADDPTIGSRSAASNPELVSDLVAASLEGYSRAGIVPVVKHFPGHGSVPADSHEELPVQTASLEELQDRDFIPFREAVEAGIPVVMVGHIEVEAVDPGTPSSLSSDVVGLLRDELGFDGLIVTDAMDMGAITEAYGPAEAAVRALEAGIDVVLMPADVRAAHAAIVEAVSDGRLDTDRLAAAATRGVALMLHQQKADEAPGPDAVGSHGELSYDASLAGMTIAAGQCEGPYVSDSIEVVGGTELDRARLTAAAEEAGLSVGSGDVVRLLGGTDPGSGDVVVALDTPYALGASEAPTKIALYGRTPQAFAALVDVLRGNETAHGRLPVDVEGAEQLGCPESPS</sequence>
<evidence type="ECO:0000256" key="2">
    <source>
        <dbReference type="ARBA" id="ARBA00005336"/>
    </source>
</evidence>
<dbReference type="Pfam" id="PF00933">
    <property type="entry name" value="Glyco_hydro_3"/>
    <property type="match status" value="1"/>
</dbReference>
<evidence type="ECO:0000313" key="9">
    <source>
        <dbReference type="Proteomes" id="UP000460435"/>
    </source>
</evidence>
<dbReference type="InterPro" id="IPR001764">
    <property type="entry name" value="Glyco_hydro_3_N"/>
</dbReference>
<evidence type="ECO:0000256" key="5">
    <source>
        <dbReference type="ARBA" id="ARBA00023295"/>
    </source>
</evidence>
<keyword evidence="4" id="KW-0378">Hydrolase</keyword>
<reference evidence="8 9" key="1">
    <citation type="submission" date="2019-11" db="EMBL/GenBank/DDBJ databases">
        <authorList>
            <person name="Li X.-J."/>
            <person name="Feng X.-M."/>
        </authorList>
    </citation>
    <scope>NUCLEOTIDE SEQUENCE [LARGE SCALE GENOMIC DNA]</scope>
    <source>
        <strain evidence="8 9">XMNu-373</strain>
    </source>
</reference>
<evidence type="ECO:0000256" key="4">
    <source>
        <dbReference type="ARBA" id="ARBA00022801"/>
    </source>
</evidence>
<organism evidence="8 9">
    <name type="scientific">Phytoactinopolyspora mesophila</name>
    <dbReference type="NCBI Taxonomy" id="2650750"/>
    <lineage>
        <taxon>Bacteria</taxon>
        <taxon>Bacillati</taxon>
        <taxon>Actinomycetota</taxon>
        <taxon>Actinomycetes</taxon>
        <taxon>Jiangellales</taxon>
        <taxon>Jiangellaceae</taxon>
        <taxon>Phytoactinopolyspora</taxon>
    </lineage>
</organism>
<keyword evidence="9" id="KW-1185">Reference proteome</keyword>
<name>A0A7K3M2L6_9ACTN</name>
<dbReference type="Gene3D" id="3.40.50.1700">
    <property type="entry name" value="Glycoside hydrolase family 3 C-terminal domain"/>
    <property type="match status" value="1"/>
</dbReference>
<dbReference type="InterPro" id="IPR036962">
    <property type="entry name" value="Glyco_hydro_3_N_sf"/>
</dbReference>
<comment type="similarity">
    <text evidence="2">Belongs to the glycosyl hydrolase 3 family.</text>
</comment>
<dbReference type="EMBL" id="WLZY01000003">
    <property type="protein sequence ID" value="NDL57526.1"/>
    <property type="molecule type" value="Genomic_DNA"/>
</dbReference>
<dbReference type="InterPro" id="IPR017853">
    <property type="entry name" value="GH"/>
</dbReference>
<dbReference type="GO" id="GO:0004563">
    <property type="term" value="F:beta-N-acetylhexosaminidase activity"/>
    <property type="evidence" value="ECO:0007669"/>
    <property type="project" value="UniProtKB-EC"/>
</dbReference>
<dbReference type="InterPro" id="IPR036881">
    <property type="entry name" value="Glyco_hydro_3_C_sf"/>
</dbReference>